<dbReference type="EMBL" id="VULO01000012">
    <property type="protein sequence ID" value="MSS85090.1"/>
    <property type="molecule type" value="Genomic_DNA"/>
</dbReference>
<dbReference type="Pfam" id="PF04198">
    <property type="entry name" value="Sugar-bind"/>
    <property type="match status" value="1"/>
</dbReference>
<dbReference type="AlphaFoldDB" id="A0A6N7VVT0"/>
<gene>
    <name evidence="6" type="ORF">FYJ24_10015</name>
</gene>
<dbReference type="Proteomes" id="UP000470875">
    <property type="component" value="Unassembled WGS sequence"/>
</dbReference>
<dbReference type="InterPro" id="IPR007324">
    <property type="entry name" value="Sugar-bd_dom_put"/>
</dbReference>
<evidence type="ECO:0000256" key="3">
    <source>
        <dbReference type="ARBA" id="ARBA00023125"/>
    </source>
</evidence>
<keyword evidence="7" id="KW-1185">Reference proteome</keyword>
<feature type="domain" description="Sugar-binding" evidence="5">
    <location>
        <begin position="65"/>
        <end position="313"/>
    </location>
</feature>
<sequence>MNQEKMTDRDRNMLRAVELYYRDGLTQAAIAERLGCTRWTVGRLLKDASDSGVVTVIVSHPHARRHDLEVNLVTRFNLRAARVSPTQETVSDTLTLLAKLAADFLADLRPVPGVIAVSPGRTVAATAHAAQDNWAHGVNIVQANAAPLFHDGTLVGQALAVLAKRGRGAVRVLPGPLVAGSVQEAQTQLADSRVKTAIAAARAADTAVFSPGASDSRSWTLTVGPDAEERLEDLGPRPVGSIMGHWIDEKGNAVSEDLDRRTIALPLCDLRGIRSKVLIGHGVTRAPAIKAACTGGLADCLVIDSDTAEVLLAS</sequence>
<keyword evidence="4" id="KW-0804">Transcription</keyword>
<dbReference type="GO" id="GO:0003677">
    <property type="term" value="F:DNA binding"/>
    <property type="evidence" value="ECO:0007669"/>
    <property type="project" value="UniProtKB-KW"/>
</dbReference>
<proteinExistence type="inferred from homology"/>
<dbReference type="InterPro" id="IPR037171">
    <property type="entry name" value="NagB/RpiA_transferase-like"/>
</dbReference>
<evidence type="ECO:0000259" key="5">
    <source>
        <dbReference type="Pfam" id="PF04198"/>
    </source>
</evidence>
<dbReference type="Gene3D" id="1.10.10.10">
    <property type="entry name" value="Winged helix-like DNA-binding domain superfamily/Winged helix DNA-binding domain"/>
    <property type="match status" value="1"/>
</dbReference>
<protein>
    <recommendedName>
        <fullName evidence="5">Sugar-binding domain-containing protein</fullName>
    </recommendedName>
</protein>
<evidence type="ECO:0000256" key="1">
    <source>
        <dbReference type="ARBA" id="ARBA00010466"/>
    </source>
</evidence>
<dbReference type="PANTHER" id="PTHR34294:SF1">
    <property type="entry name" value="TRANSCRIPTIONAL REGULATOR LSRR"/>
    <property type="match status" value="1"/>
</dbReference>
<dbReference type="RefSeq" id="WP_154546038.1">
    <property type="nucleotide sequence ID" value="NZ_VULO01000012.1"/>
</dbReference>
<evidence type="ECO:0000256" key="2">
    <source>
        <dbReference type="ARBA" id="ARBA00023015"/>
    </source>
</evidence>
<dbReference type="GO" id="GO:0030246">
    <property type="term" value="F:carbohydrate binding"/>
    <property type="evidence" value="ECO:0007669"/>
    <property type="project" value="InterPro"/>
</dbReference>
<accession>A0A6N7VVT0</accession>
<dbReference type="SUPFAM" id="SSF100950">
    <property type="entry name" value="NagB/RpiA/CoA transferase-like"/>
    <property type="match status" value="1"/>
</dbReference>
<evidence type="ECO:0000313" key="6">
    <source>
        <dbReference type="EMBL" id="MSS85090.1"/>
    </source>
</evidence>
<dbReference type="InterPro" id="IPR036388">
    <property type="entry name" value="WH-like_DNA-bd_sf"/>
</dbReference>
<evidence type="ECO:0000313" key="7">
    <source>
        <dbReference type="Proteomes" id="UP000470875"/>
    </source>
</evidence>
<name>A0A6N7VVT0_9ACTO</name>
<keyword evidence="3" id="KW-0238">DNA-binding</keyword>
<comment type="similarity">
    <text evidence="1">Belongs to the SorC transcriptional regulatory family.</text>
</comment>
<dbReference type="Gene3D" id="3.40.50.1360">
    <property type="match status" value="1"/>
</dbReference>
<organism evidence="6 7">
    <name type="scientific">Scrofimicrobium canadense</name>
    <dbReference type="NCBI Taxonomy" id="2652290"/>
    <lineage>
        <taxon>Bacteria</taxon>
        <taxon>Bacillati</taxon>
        <taxon>Actinomycetota</taxon>
        <taxon>Actinomycetes</taxon>
        <taxon>Actinomycetales</taxon>
        <taxon>Actinomycetaceae</taxon>
        <taxon>Scrofimicrobium</taxon>
    </lineage>
</organism>
<dbReference type="PANTHER" id="PTHR34294">
    <property type="entry name" value="TRANSCRIPTIONAL REGULATOR-RELATED"/>
    <property type="match status" value="1"/>
</dbReference>
<dbReference type="InterPro" id="IPR051054">
    <property type="entry name" value="SorC_transcr_regulators"/>
</dbReference>
<keyword evidence="2" id="KW-0805">Transcription regulation</keyword>
<evidence type="ECO:0000256" key="4">
    <source>
        <dbReference type="ARBA" id="ARBA00023163"/>
    </source>
</evidence>
<reference evidence="6 7" key="1">
    <citation type="submission" date="2019-08" db="EMBL/GenBank/DDBJ databases">
        <title>In-depth cultivation of the pig gut microbiome towards novel bacterial diversity and tailored functional studies.</title>
        <authorList>
            <person name="Wylensek D."/>
            <person name="Hitch T.C.A."/>
            <person name="Clavel T."/>
        </authorList>
    </citation>
    <scope>NUCLEOTIDE SEQUENCE [LARGE SCALE GENOMIC DNA]</scope>
    <source>
        <strain evidence="6 7">WB03_NA08</strain>
    </source>
</reference>
<comment type="caution">
    <text evidence="6">The sequence shown here is derived from an EMBL/GenBank/DDBJ whole genome shotgun (WGS) entry which is preliminary data.</text>
</comment>